<dbReference type="InterPro" id="IPR001055">
    <property type="entry name" value="Adrenodoxin-like"/>
</dbReference>
<feature type="domain" description="2Fe-2S ferredoxin-type" evidence="7">
    <location>
        <begin position="3"/>
        <end position="106"/>
    </location>
</feature>
<comment type="cofactor">
    <cofactor evidence="6">
        <name>[2Fe-2S] cluster</name>
        <dbReference type="ChEBI" id="CHEBI:190135"/>
    </cofactor>
</comment>
<proteinExistence type="inferred from homology"/>
<keyword evidence="4" id="KW-0408">Iron</keyword>
<evidence type="ECO:0000256" key="4">
    <source>
        <dbReference type="ARBA" id="ARBA00023004"/>
    </source>
</evidence>
<dbReference type="InterPro" id="IPR012675">
    <property type="entry name" value="Beta-grasp_dom_sf"/>
</dbReference>
<name>A0ABT5EFZ5_9BACT</name>
<dbReference type="Proteomes" id="UP001221411">
    <property type="component" value="Unassembled WGS sequence"/>
</dbReference>
<evidence type="ECO:0000313" key="9">
    <source>
        <dbReference type="Proteomes" id="UP001221411"/>
    </source>
</evidence>
<reference evidence="8 9" key="1">
    <citation type="submission" date="2022-11" db="EMBL/GenBank/DDBJ databases">
        <title>Minimal conservation of predation-associated metabolite biosynthetic gene clusters underscores biosynthetic potential of Myxococcota including descriptions for ten novel species: Archangium lansinium sp. nov., Myxococcus landrumus sp. nov., Nannocystis bai.</title>
        <authorList>
            <person name="Ahearne A."/>
            <person name="Stevens C."/>
            <person name="Dowd S."/>
        </authorList>
    </citation>
    <scope>NUCLEOTIDE SEQUENCE [LARGE SCALE GENOMIC DNA]</scope>
    <source>
        <strain evidence="8 9">RJM3</strain>
    </source>
</reference>
<protein>
    <submittedName>
        <fullName evidence="8">2Fe-2S iron-sulfur cluster-binding protein</fullName>
    </submittedName>
</protein>
<evidence type="ECO:0000256" key="2">
    <source>
        <dbReference type="ARBA" id="ARBA00022714"/>
    </source>
</evidence>
<dbReference type="PANTHER" id="PTHR23426">
    <property type="entry name" value="FERREDOXIN/ADRENODOXIN"/>
    <property type="match status" value="1"/>
</dbReference>
<keyword evidence="9" id="KW-1185">Reference proteome</keyword>
<dbReference type="PANTHER" id="PTHR23426:SF65">
    <property type="entry name" value="FERREDOXIN-2, MITOCHONDRIAL"/>
    <property type="match status" value="1"/>
</dbReference>
<comment type="caution">
    <text evidence="8">The sequence shown here is derived from an EMBL/GenBank/DDBJ whole genome shotgun (WGS) entry which is preliminary data.</text>
</comment>
<dbReference type="CDD" id="cd00207">
    <property type="entry name" value="fer2"/>
    <property type="match status" value="1"/>
</dbReference>
<gene>
    <name evidence="8" type="ORF">POL67_05275</name>
</gene>
<dbReference type="SUPFAM" id="SSF54292">
    <property type="entry name" value="2Fe-2S ferredoxin-like"/>
    <property type="match status" value="1"/>
</dbReference>
<evidence type="ECO:0000313" key="8">
    <source>
        <dbReference type="EMBL" id="MDC0740747.1"/>
    </source>
</evidence>
<keyword evidence="3" id="KW-0479">Metal-binding</keyword>
<evidence type="ECO:0000256" key="6">
    <source>
        <dbReference type="ARBA" id="ARBA00034078"/>
    </source>
</evidence>
<evidence type="ECO:0000259" key="7">
    <source>
        <dbReference type="PROSITE" id="PS51085"/>
    </source>
</evidence>
<organism evidence="8 9">
    <name type="scientific">Polyangium mundeleinium</name>
    <dbReference type="NCBI Taxonomy" id="2995306"/>
    <lineage>
        <taxon>Bacteria</taxon>
        <taxon>Pseudomonadati</taxon>
        <taxon>Myxococcota</taxon>
        <taxon>Polyangia</taxon>
        <taxon>Polyangiales</taxon>
        <taxon>Polyangiaceae</taxon>
        <taxon>Polyangium</taxon>
    </lineage>
</organism>
<evidence type="ECO:0000256" key="1">
    <source>
        <dbReference type="ARBA" id="ARBA00010914"/>
    </source>
</evidence>
<dbReference type="InterPro" id="IPR001041">
    <property type="entry name" value="2Fe-2S_ferredoxin-type"/>
</dbReference>
<dbReference type="Pfam" id="PF00111">
    <property type="entry name" value="Fer2"/>
    <property type="match status" value="1"/>
</dbReference>
<keyword evidence="5" id="KW-0411">Iron-sulfur</keyword>
<dbReference type="EMBL" id="JAQNDO010000001">
    <property type="protein sequence ID" value="MDC0740747.1"/>
    <property type="molecule type" value="Genomic_DNA"/>
</dbReference>
<dbReference type="Gene3D" id="3.10.20.30">
    <property type="match status" value="1"/>
</dbReference>
<dbReference type="InterPro" id="IPR036010">
    <property type="entry name" value="2Fe-2S_ferredoxin-like_sf"/>
</dbReference>
<dbReference type="PROSITE" id="PS51085">
    <property type="entry name" value="2FE2S_FER_2"/>
    <property type="match status" value="1"/>
</dbReference>
<evidence type="ECO:0000256" key="3">
    <source>
        <dbReference type="ARBA" id="ARBA00022723"/>
    </source>
</evidence>
<accession>A0ABT5EFZ5</accession>
<evidence type="ECO:0000256" key="5">
    <source>
        <dbReference type="ARBA" id="ARBA00023014"/>
    </source>
</evidence>
<sequence length="109" mass="11629">MMPKIKFIEADGKEHVVDAQEGQSVMQAAMDNLVPGIVAECGGFASCATCHGYVDEAWLTKVPPPDAAEEGMIACAYHVRPNSRLTCQLTVTPALDGLVVRLPLSQTSE</sequence>
<comment type="similarity">
    <text evidence="1">Belongs to the adrenodoxin/putidaredoxin family.</text>
</comment>
<keyword evidence="2" id="KW-0001">2Fe-2S</keyword>